<feature type="region of interest" description="Disordered" evidence="1">
    <location>
        <begin position="358"/>
        <end position="397"/>
    </location>
</feature>
<accession>A0A0G2I0Y0</accession>
<dbReference type="EMBL" id="LCZI01000884">
    <property type="protein sequence ID" value="KKZ64013.1"/>
    <property type="molecule type" value="Genomic_DNA"/>
</dbReference>
<organism evidence="2 3">
    <name type="scientific">[Emmonsia] crescens</name>
    <dbReference type="NCBI Taxonomy" id="73230"/>
    <lineage>
        <taxon>Eukaryota</taxon>
        <taxon>Fungi</taxon>
        <taxon>Dikarya</taxon>
        <taxon>Ascomycota</taxon>
        <taxon>Pezizomycotina</taxon>
        <taxon>Eurotiomycetes</taxon>
        <taxon>Eurotiomycetidae</taxon>
        <taxon>Onygenales</taxon>
        <taxon>Ajellomycetaceae</taxon>
        <taxon>Emergomyces</taxon>
    </lineage>
</organism>
<sequence>MGWTSASRRIYRVRGKSNGNATDPKKTLPNYAVYEKREQKWAAEDASEAKSRKLSKSFNKWWDRWRQVSSQEDSGSCVDADSKGEIKPLGVPENTPGFDQSVLVHICQSYAAVIKEAVLLSHEKRHLAKSTHESFRDSHEWYHARQSCGEDISLEKLHNPTFEVHRTGQRGRLTRTKEWLVNHRNPSLRSFTSPSLSRSSRTRFSIIPDAAISPLPYHDGPVFELPASTLAELADTSHAKESQVSLSQPPSPFTASIPPRYSVCGSTKSNQNQNGPECGTPDSHKSSQCECQYQSFLVSSVDSCISPKEPLPKRASNFYNEDSVNEIDSDSLKCPSPLADCCHNRGVTAMPTTRALPFYGPQKSDSTETLLPDTGPNYGTSHLEKSNSDSHQRIASHMDDKGGCSYLGNETGSDSSHFTSTFALGNVGDGHGGEGHGDCDESENNSQDEDDDGNNNRKRKRFKSPNPRQNKRQFACVYHKYDPETYHGDNDRKYLVCSGTSFEYISALRRHLARTHDEYVCAECCRTFESDEIRHKHTQNCTIRLKCSQEDKWVSLWRERFRGADVPRSPYWEPTYRPLLPRLNTCVEGFPQQQWADISESTKTCNPSPFNSISSNQQPHGVDDSRPNPNVKEPTRDTMLPSSVEIQLRNHIETLEKRVSFLEQTLLRFFASGNTANKFPACSLLSPDVSSNNSPNGTTSRQGFAQVNFEHLGGATIPIINSGQLTLSRTPSKEGGTSAMLQPPTMGADAFIQRSDLPSDLEISHTSEPLFQTEGHQSFNLLELPYMNPNIDFPWPEIESSLDFT</sequence>
<evidence type="ECO:0000313" key="3">
    <source>
        <dbReference type="Proteomes" id="UP000034164"/>
    </source>
</evidence>
<feature type="compositionally biased region" description="Polar residues" evidence="1">
    <location>
        <begin position="601"/>
        <end position="619"/>
    </location>
</feature>
<feature type="region of interest" description="Disordered" evidence="1">
    <location>
        <begin position="418"/>
        <end position="469"/>
    </location>
</feature>
<dbReference type="OrthoDB" id="4161727at2759"/>
<proteinExistence type="predicted"/>
<feature type="region of interest" description="Disordered" evidence="1">
    <location>
        <begin position="1"/>
        <end position="29"/>
    </location>
</feature>
<dbReference type="AlphaFoldDB" id="A0A0G2I0Y0"/>
<name>A0A0G2I0Y0_9EURO</name>
<gene>
    <name evidence="2" type="ORF">EMCG_01674</name>
</gene>
<dbReference type="VEuPathDB" id="FungiDB:EMCG_01674"/>
<reference evidence="3" key="1">
    <citation type="journal article" date="2015" name="PLoS Genet.">
        <title>The dynamic genome and transcriptome of the human fungal pathogen Blastomyces and close relative Emmonsia.</title>
        <authorList>
            <person name="Munoz J.F."/>
            <person name="Gauthier G.M."/>
            <person name="Desjardins C.A."/>
            <person name="Gallo J.E."/>
            <person name="Holder J."/>
            <person name="Sullivan T.D."/>
            <person name="Marty A.J."/>
            <person name="Carmen J.C."/>
            <person name="Chen Z."/>
            <person name="Ding L."/>
            <person name="Gujja S."/>
            <person name="Magrini V."/>
            <person name="Misas E."/>
            <person name="Mitreva M."/>
            <person name="Priest M."/>
            <person name="Saif S."/>
            <person name="Whiston E.A."/>
            <person name="Young S."/>
            <person name="Zeng Q."/>
            <person name="Goldman W.E."/>
            <person name="Mardis E.R."/>
            <person name="Taylor J.W."/>
            <person name="McEwen J.G."/>
            <person name="Clay O.K."/>
            <person name="Klein B.S."/>
            <person name="Cuomo C.A."/>
        </authorList>
    </citation>
    <scope>NUCLEOTIDE SEQUENCE [LARGE SCALE GENOMIC DNA]</scope>
    <source>
        <strain evidence="3">UAMH 3008</strain>
    </source>
</reference>
<protein>
    <submittedName>
        <fullName evidence="2">Uncharacterized protein</fullName>
    </submittedName>
</protein>
<feature type="region of interest" description="Disordered" evidence="1">
    <location>
        <begin position="240"/>
        <end position="284"/>
    </location>
</feature>
<evidence type="ECO:0000256" key="1">
    <source>
        <dbReference type="SAM" id="MobiDB-lite"/>
    </source>
</evidence>
<feature type="compositionally biased region" description="Polar residues" evidence="1">
    <location>
        <begin position="264"/>
        <end position="275"/>
    </location>
</feature>
<feature type="region of interest" description="Disordered" evidence="1">
    <location>
        <begin position="601"/>
        <end position="638"/>
    </location>
</feature>
<dbReference type="Proteomes" id="UP000034164">
    <property type="component" value="Unassembled WGS sequence"/>
</dbReference>
<evidence type="ECO:0000313" key="2">
    <source>
        <dbReference type="EMBL" id="KKZ64013.1"/>
    </source>
</evidence>
<feature type="compositionally biased region" description="Acidic residues" evidence="1">
    <location>
        <begin position="440"/>
        <end position="453"/>
    </location>
</feature>
<comment type="caution">
    <text evidence="2">The sequence shown here is derived from an EMBL/GenBank/DDBJ whole genome shotgun (WGS) entry which is preliminary data.</text>
</comment>
<feature type="compositionally biased region" description="Basic and acidic residues" evidence="1">
    <location>
        <begin position="382"/>
        <end position="397"/>
    </location>
</feature>